<gene>
    <name evidence="2" type="ORF">LKD81_15705</name>
</gene>
<dbReference type="Pfam" id="PF13749">
    <property type="entry name" value="HATPase_c_4"/>
    <property type="match status" value="1"/>
</dbReference>
<evidence type="ECO:0000313" key="3">
    <source>
        <dbReference type="Proteomes" id="UP001198182"/>
    </source>
</evidence>
<sequence length="320" mass="36840">MLSTVKKKIGYGRSPLDYLRGNKDFIITRNGTEQIISAAILLFGKNPQRFFPRARVRFIRYDGTEAKVGTEMNVIKDVIFEGRILDMVQRSTEFVKSQIREHSFLGKGGLFVTIPELPEFCWTELIVNAIAHRDYNITGTDIQIKMFDDHMTVESPGQLPGLVRPNNMREMHFSRNPKIIEFLHVYEYVKEFGEGVDRMYREMEDAGLPDPEYHVSSFMLCATLKNQKWVAAHQQAGQLTPHDTPHDAPHDAPHDEATVEDKILAFCSVPRSRDELLEYLKLSDRKNLRTKYLNPLLASGQLKMTIPDKPRSKQQKYVKA</sequence>
<proteinExistence type="predicted"/>
<keyword evidence="3" id="KW-1185">Reference proteome</keyword>
<protein>
    <recommendedName>
        <fullName evidence="1">Filamentation induced by cAMP protein Fic-like C-terminal domain-containing protein</fullName>
    </recommendedName>
</protein>
<dbReference type="Pfam" id="PF21247">
    <property type="entry name" value="Fic-like_C"/>
    <property type="match status" value="1"/>
</dbReference>
<name>A0AAE3JGY1_9FIRM</name>
<dbReference type="Gene3D" id="3.30.565.60">
    <property type="match status" value="1"/>
</dbReference>
<dbReference type="RefSeq" id="WP_308454825.1">
    <property type="nucleotide sequence ID" value="NZ_JAJEQR010000066.1"/>
</dbReference>
<dbReference type="InterPro" id="IPR049514">
    <property type="entry name" value="Fic-like_C"/>
</dbReference>
<comment type="caution">
    <text evidence="2">The sequence shown here is derived from an EMBL/GenBank/DDBJ whole genome shotgun (WGS) entry which is preliminary data.</text>
</comment>
<dbReference type="InterPro" id="IPR038475">
    <property type="entry name" value="RecG_C_sf"/>
</dbReference>
<reference evidence="2" key="1">
    <citation type="submission" date="2021-10" db="EMBL/GenBank/DDBJ databases">
        <title>Anaerobic single-cell dispensing facilitates the cultivation of human gut bacteria.</title>
        <authorList>
            <person name="Afrizal A."/>
        </authorList>
    </citation>
    <scope>NUCLEOTIDE SEQUENCE</scope>
    <source>
        <strain evidence="2">CLA-AA-H215</strain>
    </source>
</reference>
<feature type="domain" description="Filamentation induced by cAMP protein Fic-like C-terminal" evidence="1">
    <location>
        <begin position="271"/>
        <end position="317"/>
    </location>
</feature>
<dbReference type="PANTHER" id="PTHR30595">
    <property type="entry name" value="GLPR-RELATED TRANSCRIPTIONAL REPRESSOR"/>
    <property type="match status" value="1"/>
</dbReference>
<dbReference type="EMBL" id="JAJEQR010000066">
    <property type="protein sequence ID" value="MCC2232417.1"/>
    <property type="molecule type" value="Genomic_DNA"/>
</dbReference>
<dbReference type="PANTHER" id="PTHR30595:SF6">
    <property type="entry name" value="SCHLAFEN ALBA-2 DOMAIN-CONTAINING PROTEIN"/>
    <property type="match status" value="1"/>
</dbReference>
<dbReference type="Proteomes" id="UP001198182">
    <property type="component" value="Unassembled WGS sequence"/>
</dbReference>
<dbReference type="AlphaFoldDB" id="A0AAE3JGY1"/>
<accession>A0AAE3JGY1</accession>
<evidence type="ECO:0000259" key="1">
    <source>
        <dbReference type="Pfam" id="PF21247"/>
    </source>
</evidence>
<organism evidence="2 3">
    <name type="scientific">Hominifimenecus microfluidus</name>
    <dbReference type="NCBI Taxonomy" id="2885348"/>
    <lineage>
        <taxon>Bacteria</taxon>
        <taxon>Bacillati</taxon>
        <taxon>Bacillota</taxon>
        <taxon>Clostridia</taxon>
        <taxon>Lachnospirales</taxon>
        <taxon>Lachnospiraceae</taxon>
        <taxon>Hominifimenecus</taxon>
    </lineage>
</organism>
<evidence type="ECO:0000313" key="2">
    <source>
        <dbReference type="EMBL" id="MCC2232417.1"/>
    </source>
</evidence>